<dbReference type="PANTHER" id="PTHR10627:SF68">
    <property type="entry name" value="F26K24.15 PROTEIN-RELATED"/>
    <property type="match status" value="1"/>
</dbReference>
<feature type="domain" description="SAM" evidence="3">
    <location>
        <begin position="556"/>
        <end position="611"/>
    </location>
</feature>
<dbReference type="Pfam" id="PF00536">
    <property type="entry name" value="SAM_1"/>
    <property type="match status" value="1"/>
</dbReference>
<feature type="region of interest" description="Disordered" evidence="2">
    <location>
        <begin position="372"/>
        <end position="454"/>
    </location>
</feature>
<dbReference type="AlphaFoldDB" id="A0ABD1YX17"/>
<evidence type="ECO:0000313" key="5">
    <source>
        <dbReference type="Proteomes" id="UP001605036"/>
    </source>
</evidence>
<dbReference type="PANTHER" id="PTHR10627">
    <property type="entry name" value="SCP160"/>
    <property type="match status" value="1"/>
</dbReference>
<dbReference type="Gene3D" id="1.10.150.50">
    <property type="entry name" value="Transcription Factor, Ets-1"/>
    <property type="match status" value="1"/>
</dbReference>
<feature type="region of interest" description="Disordered" evidence="2">
    <location>
        <begin position="100"/>
        <end position="141"/>
    </location>
</feature>
<evidence type="ECO:0000256" key="2">
    <source>
        <dbReference type="SAM" id="MobiDB-lite"/>
    </source>
</evidence>
<reference evidence="4 5" key="1">
    <citation type="submission" date="2024-09" db="EMBL/GenBank/DDBJ databases">
        <title>Chromosome-scale assembly of Riccia fluitans.</title>
        <authorList>
            <person name="Paukszto L."/>
            <person name="Sawicki J."/>
            <person name="Karawczyk K."/>
            <person name="Piernik-Szablinska J."/>
            <person name="Szczecinska M."/>
            <person name="Mazdziarz M."/>
        </authorList>
    </citation>
    <scope>NUCLEOTIDE SEQUENCE [LARGE SCALE GENOMIC DNA]</scope>
    <source>
        <strain evidence="4">Rf_01</strain>
        <tissue evidence="4">Aerial parts of the thallus</tissue>
    </source>
</reference>
<dbReference type="EMBL" id="JBHFFA010000003">
    <property type="protein sequence ID" value="KAL2635326.1"/>
    <property type="molecule type" value="Genomic_DNA"/>
</dbReference>
<organism evidence="4 5">
    <name type="scientific">Riccia fluitans</name>
    <dbReference type="NCBI Taxonomy" id="41844"/>
    <lineage>
        <taxon>Eukaryota</taxon>
        <taxon>Viridiplantae</taxon>
        <taxon>Streptophyta</taxon>
        <taxon>Embryophyta</taxon>
        <taxon>Marchantiophyta</taxon>
        <taxon>Marchantiopsida</taxon>
        <taxon>Marchantiidae</taxon>
        <taxon>Marchantiales</taxon>
        <taxon>Ricciaceae</taxon>
        <taxon>Riccia</taxon>
    </lineage>
</organism>
<gene>
    <name evidence="4" type="ORF">R1flu_006805</name>
</gene>
<feature type="compositionally biased region" description="Polar residues" evidence="2">
    <location>
        <begin position="119"/>
        <end position="128"/>
    </location>
</feature>
<evidence type="ECO:0000259" key="3">
    <source>
        <dbReference type="PROSITE" id="PS50105"/>
    </source>
</evidence>
<feature type="region of interest" description="Disordered" evidence="2">
    <location>
        <begin position="158"/>
        <end position="216"/>
    </location>
</feature>
<protein>
    <recommendedName>
        <fullName evidence="3">SAM domain-containing protein</fullName>
    </recommendedName>
</protein>
<comment type="caution">
    <text evidence="4">The sequence shown here is derived from an EMBL/GenBank/DDBJ whole genome shotgun (WGS) entry which is preliminary data.</text>
</comment>
<proteinExistence type="predicted"/>
<feature type="compositionally biased region" description="Polar residues" evidence="2">
    <location>
        <begin position="258"/>
        <end position="270"/>
    </location>
</feature>
<dbReference type="CDD" id="cd09487">
    <property type="entry name" value="SAM_superfamily"/>
    <property type="match status" value="1"/>
</dbReference>
<sequence length="613" mass="66007">MAKTKRRQLAALAAKAEARGLSGTEERIASCQEAGPSGTTSQKNDPLVEIRIQRVIIKIPSLPANSSAAAAAAVTTNVVRRRRRKAVSTADVTSKTVAAGAGAGPVAPNTVRRRKRKASSNVDLSSTLPADGVKRRRRARVEAELKPQNVLAVEAKVSKRRATISSKQSGKQVAAGDVKVRRRRASAKSKLSSKDEPPEAVKVRRRKKLESDSVSEQVPADEAKLSKVILKFGKWKREKTIREQGSPVVAAAEVSPAGRQSRTKVTVSLSSRKRMKVQEEVTKSPAEVTNEEPASRVSEHTPAAENGDAALPIALEACPGDPVLSLYNSLVEVGSPCNGDGRRNRASSPILFFKRKRGSAAKAILQATAISEVAEREDTSRPEAVANGGDGFLESQVNQSKKSATPLPRDTPSNDISTVRTSKDEATSSGAQAGREVPGSAKTGSQQNLELPQIEPVNVSCHEDLNVRPTLQQTYQSGAVEEDQKPHWQMELVPFTPGKNGVFLVIKQEKGIDTDQSAQCSAGKDVIPRGAELIKQNNQLAIINKRLDAAGGLRKWLLDRGLGQFVPIFDDKKIDTLTLLQITMTGLKEMGMIPVGPRRKLIHALSCLTDRLL</sequence>
<dbReference type="InterPro" id="IPR013761">
    <property type="entry name" value="SAM/pointed_sf"/>
</dbReference>
<keyword evidence="5" id="KW-1185">Reference proteome</keyword>
<feature type="compositionally biased region" description="Basic and acidic residues" evidence="2">
    <location>
        <begin position="192"/>
        <end position="202"/>
    </location>
</feature>
<evidence type="ECO:0000313" key="4">
    <source>
        <dbReference type="EMBL" id="KAL2635326.1"/>
    </source>
</evidence>
<feature type="region of interest" description="Disordered" evidence="2">
    <location>
        <begin position="18"/>
        <end position="45"/>
    </location>
</feature>
<dbReference type="SMART" id="SM00454">
    <property type="entry name" value="SAM"/>
    <property type="match status" value="1"/>
</dbReference>
<name>A0ABD1YX17_9MARC</name>
<dbReference type="SUPFAM" id="SSF47769">
    <property type="entry name" value="SAM/Pointed domain"/>
    <property type="match status" value="1"/>
</dbReference>
<feature type="compositionally biased region" description="Polar residues" evidence="2">
    <location>
        <begin position="411"/>
        <end position="420"/>
    </location>
</feature>
<feature type="region of interest" description="Disordered" evidence="2">
    <location>
        <begin position="252"/>
        <end position="303"/>
    </location>
</feature>
<keyword evidence="1" id="KW-0677">Repeat</keyword>
<evidence type="ECO:0000256" key="1">
    <source>
        <dbReference type="ARBA" id="ARBA00022737"/>
    </source>
</evidence>
<accession>A0ABD1YX17</accession>
<dbReference type="InterPro" id="IPR001660">
    <property type="entry name" value="SAM"/>
</dbReference>
<dbReference type="Proteomes" id="UP001605036">
    <property type="component" value="Unassembled WGS sequence"/>
</dbReference>
<dbReference type="PROSITE" id="PS50105">
    <property type="entry name" value="SAM_DOMAIN"/>
    <property type="match status" value="1"/>
</dbReference>